<proteinExistence type="predicted"/>
<evidence type="ECO:0000313" key="2">
    <source>
        <dbReference type="Proteomes" id="UP000824087"/>
    </source>
</evidence>
<accession>A0A9D1HUV4</accession>
<sequence>MTIHKIKEELGEHIGDKAMIKYSLGRNKYEKYEVVIEKLYNNIFLVRVGSGKEVQMKSFSYIDIITKTIKIDYDA</sequence>
<reference evidence="1" key="2">
    <citation type="journal article" date="2021" name="PeerJ">
        <title>Extensive microbial diversity within the chicken gut microbiome revealed by metagenomics and culture.</title>
        <authorList>
            <person name="Gilroy R."/>
            <person name="Ravi A."/>
            <person name="Getino M."/>
            <person name="Pursley I."/>
            <person name="Horton D.L."/>
            <person name="Alikhan N.F."/>
            <person name="Baker D."/>
            <person name="Gharbi K."/>
            <person name="Hall N."/>
            <person name="Watson M."/>
            <person name="Adriaenssens E.M."/>
            <person name="Foster-Nyarko E."/>
            <person name="Jarju S."/>
            <person name="Secka A."/>
            <person name="Antonio M."/>
            <person name="Oren A."/>
            <person name="Chaudhuri R.R."/>
            <person name="La Ragione R."/>
            <person name="Hildebrand F."/>
            <person name="Pallen M.J."/>
        </authorList>
    </citation>
    <scope>NUCLEOTIDE SEQUENCE</scope>
    <source>
        <strain evidence="1">CHK197-8231</strain>
    </source>
</reference>
<dbReference type="AlphaFoldDB" id="A0A9D1HUV4"/>
<dbReference type="Gene3D" id="2.30.30.100">
    <property type="match status" value="1"/>
</dbReference>
<organism evidence="1 2">
    <name type="scientific">Candidatus Fimihabitans intestinipullorum</name>
    <dbReference type="NCBI Taxonomy" id="2840820"/>
    <lineage>
        <taxon>Bacteria</taxon>
        <taxon>Bacillati</taxon>
        <taxon>Mycoplasmatota</taxon>
        <taxon>Mycoplasmatota incertae sedis</taxon>
        <taxon>Candidatus Fimihabitans</taxon>
    </lineage>
</organism>
<reference evidence="1" key="1">
    <citation type="submission" date="2020-10" db="EMBL/GenBank/DDBJ databases">
        <authorList>
            <person name="Gilroy R."/>
        </authorList>
    </citation>
    <scope>NUCLEOTIDE SEQUENCE</scope>
    <source>
        <strain evidence="1">CHK197-8231</strain>
    </source>
</reference>
<dbReference type="PANTHER" id="PTHR40026:SF1">
    <property type="entry name" value="PROTEIN VEG"/>
    <property type="match status" value="1"/>
</dbReference>
<dbReference type="Proteomes" id="UP000824087">
    <property type="component" value="Unassembled WGS sequence"/>
</dbReference>
<name>A0A9D1HUV4_9BACT</name>
<evidence type="ECO:0000313" key="1">
    <source>
        <dbReference type="EMBL" id="HIU23008.1"/>
    </source>
</evidence>
<dbReference type="InterPro" id="IPR009366">
    <property type="entry name" value="Protein_Veg"/>
</dbReference>
<dbReference type="EMBL" id="DVML01000032">
    <property type="protein sequence ID" value="HIU23008.1"/>
    <property type="molecule type" value="Genomic_DNA"/>
</dbReference>
<dbReference type="GO" id="GO:0006355">
    <property type="term" value="P:regulation of DNA-templated transcription"/>
    <property type="evidence" value="ECO:0007669"/>
    <property type="project" value="InterPro"/>
</dbReference>
<protein>
    <submittedName>
        <fullName evidence="1">Veg family protein</fullName>
    </submittedName>
</protein>
<gene>
    <name evidence="1" type="ORF">IAD49_05445</name>
</gene>
<dbReference type="Pfam" id="PF06257">
    <property type="entry name" value="VEG"/>
    <property type="match status" value="1"/>
</dbReference>
<comment type="caution">
    <text evidence="1">The sequence shown here is derived from an EMBL/GenBank/DDBJ whole genome shotgun (WGS) entry which is preliminary data.</text>
</comment>
<dbReference type="PANTHER" id="PTHR40026">
    <property type="entry name" value="PROTEIN VEG"/>
    <property type="match status" value="1"/>
</dbReference>